<feature type="region of interest" description="Disordered" evidence="8">
    <location>
        <begin position="214"/>
        <end position="238"/>
    </location>
</feature>
<dbReference type="Proteomes" id="UP000261620">
    <property type="component" value="Unplaced"/>
</dbReference>
<evidence type="ECO:0000256" key="2">
    <source>
        <dbReference type="ARBA" id="ARBA00022490"/>
    </source>
</evidence>
<dbReference type="SUPFAM" id="SSF50729">
    <property type="entry name" value="PH domain-like"/>
    <property type="match status" value="2"/>
</dbReference>
<dbReference type="AlphaFoldDB" id="A0A3Q3XQB3"/>
<dbReference type="STRING" id="94237.ENSMMOP00000027406"/>
<sequence length="1082" mass="122488">MSTAKENPCRKFQANFFNKSKCQNCFKPRELHLLTDQDLTQAKPIYGGWLCLAPEGTDFDNPMQRSRKWQRRFFVLYEHGCLRFALDESPSTLPQGTVNMNLCTDVIDAEPKTGQKNSLCIITSDQEYFIRGENKEIINGWSEQLVVYPRTNKQNQKKKRKVEPTTSQEPGPAKVAVTGSGIPEAEKVPDSSSIIWQEELSQREADGAAVWAAADLPPGSPLPSAVQGSDAGSLNGDELDQGSLVLHCSAPQPPTDLLSPTGSCSSLGGVPRCLSPAPSDPFPSGSSLLSNGSHISGSVSSLDSDASGSTVTSTDSHPINQRGEKRSRFRSPDRQEREAVLSPERSRSGVIEKFEALELENPEKMEVEESRRSGARQGRSEHRRFHREDQRHDGSQGLDFVSTLPPLRRAKSLDRRTTESVMTPDLLNFKKGWMVKLDEQGQWKKYWFVLTDHSLRYYKDSIAEEASDLDGEIDLSSCCNVTEYQAQRNYGFQIHTQEGVHTLSAMTAGIRRNWIQAIMKNVRPSTAPDVASSTEDHGSFSPLEGLVRPDVTQDSPSSEASSVERESIPGVIRSRARERRREGRSKTFDWAEFRPIAQALAQQRAQEAESLQADLGELERSRRREERRKRYESVTGSSAENASVKDGDRTDYEGGMGDGRTHSFSPTSFERQQSVEEVIEQHWQQVENTPIREERRVPLPAPVQSRETAELEQLLENYKQGIEDLKAQLESCHQQLLGSNRHKQELELHLRTALEREQDIRTGYISPATCERGFAAMEESHQKVIDELQRKHQRELENLHEEKERLLAEETAATIAAIEAMKNAHRTELEKELDKARKANSNTENADIEEIRRQHEEELCSFQREIEVLSEQYSQKCLENAHLAQALEAERQALRQCQRENQELNAHNQELNNRLAAEITKMRSMTSEDGVGDTNTTIQGKELYELEVMLRVKESEVQYLKQEINSLKDELQAAQRDKKYATDKYKDIYTELSIVKAKAERDLGRLRDQLQLAHEALGEPSLEEIERGGYDIMKSKSNPDILKMAAAAAKRSERTMRSKSLKEGLTVEQRLHLFENKDTKEF</sequence>
<dbReference type="InterPro" id="IPR039597">
    <property type="entry name" value="M-RIP_PH"/>
</dbReference>
<evidence type="ECO:0000256" key="4">
    <source>
        <dbReference type="ARBA" id="ARBA00023054"/>
    </source>
</evidence>
<feature type="coiled-coil region" evidence="7">
    <location>
        <begin position="778"/>
        <end position="1016"/>
    </location>
</feature>
<feature type="compositionally biased region" description="Basic and acidic residues" evidence="8">
    <location>
        <begin position="617"/>
        <end position="632"/>
    </location>
</feature>
<dbReference type="InterPro" id="IPR052223">
    <property type="entry name" value="Actin_Cytoskeleton_Reg"/>
</dbReference>
<feature type="region of interest" description="Disordered" evidence="8">
    <location>
        <begin position="362"/>
        <end position="401"/>
    </location>
</feature>
<feature type="compositionally biased region" description="Basic and acidic residues" evidence="8">
    <location>
        <begin position="322"/>
        <end position="345"/>
    </location>
</feature>
<keyword evidence="6" id="KW-0206">Cytoskeleton</keyword>
<feature type="compositionally biased region" description="Low complexity" evidence="8">
    <location>
        <begin position="604"/>
        <end position="613"/>
    </location>
</feature>
<dbReference type="FunFam" id="2.30.29.30:FF:000133">
    <property type="entry name" value="myosin phosphatase Rho-interacting protein isoform X1"/>
    <property type="match status" value="1"/>
</dbReference>
<organism evidence="10 11">
    <name type="scientific">Mola mola</name>
    <name type="common">Ocean sunfish</name>
    <name type="synonym">Tetraodon mola</name>
    <dbReference type="NCBI Taxonomy" id="94237"/>
    <lineage>
        <taxon>Eukaryota</taxon>
        <taxon>Metazoa</taxon>
        <taxon>Chordata</taxon>
        <taxon>Craniata</taxon>
        <taxon>Vertebrata</taxon>
        <taxon>Euteleostomi</taxon>
        <taxon>Actinopterygii</taxon>
        <taxon>Neopterygii</taxon>
        <taxon>Teleostei</taxon>
        <taxon>Neoteleostei</taxon>
        <taxon>Acanthomorphata</taxon>
        <taxon>Eupercaria</taxon>
        <taxon>Tetraodontiformes</taxon>
        <taxon>Molidae</taxon>
        <taxon>Mola</taxon>
    </lineage>
</organism>
<keyword evidence="5" id="KW-0009">Actin-binding</keyword>
<evidence type="ECO:0000256" key="5">
    <source>
        <dbReference type="ARBA" id="ARBA00023203"/>
    </source>
</evidence>
<dbReference type="PROSITE" id="PS50003">
    <property type="entry name" value="PH_DOMAIN"/>
    <property type="match status" value="2"/>
</dbReference>
<reference evidence="10" key="1">
    <citation type="submission" date="2025-08" db="UniProtKB">
        <authorList>
            <consortium name="Ensembl"/>
        </authorList>
    </citation>
    <scope>IDENTIFICATION</scope>
</reference>
<feature type="region of interest" description="Disordered" evidence="8">
    <location>
        <begin position="152"/>
        <end position="192"/>
    </location>
</feature>
<dbReference type="InterPro" id="IPR001849">
    <property type="entry name" value="PH_domain"/>
</dbReference>
<feature type="region of interest" description="Disordered" evidence="8">
    <location>
        <begin position="604"/>
        <end position="665"/>
    </location>
</feature>
<feature type="compositionally biased region" description="Polar residues" evidence="8">
    <location>
        <begin position="310"/>
        <end position="319"/>
    </location>
</feature>
<evidence type="ECO:0000313" key="11">
    <source>
        <dbReference type="Proteomes" id="UP000261620"/>
    </source>
</evidence>
<feature type="coiled-coil region" evidence="7">
    <location>
        <begin position="708"/>
        <end position="735"/>
    </location>
</feature>
<dbReference type="InterPro" id="IPR011993">
    <property type="entry name" value="PH-like_dom_sf"/>
</dbReference>
<feature type="region of interest" description="Disordered" evidence="8">
    <location>
        <begin position="295"/>
        <end position="345"/>
    </location>
</feature>
<feature type="domain" description="PH" evidence="9">
    <location>
        <begin position="427"/>
        <end position="523"/>
    </location>
</feature>
<dbReference type="CDD" id="cd13275">
    <property type="entry name" value="PH_M-RIP"/>
    <property type="match status" value="1"/>
</dbReference>
<keyword evidence="3" id="KW-0597">Phosphoprotein</keyword>
<feature type="compositionally biased region" description="Low complexity" evidence="8">
    <location>
        <begin position="295"/>
        <end position="309"/>
    </location>
</feature>
<dbReference type="SMART" id="SM00233">
    <property type="entry name" value="PH"/>
    <property type="match status" value="2"/>
</dbReference>
<dbReference type="GO" id="GO:0051015">
    <property type="term" value="F:actin filament binding"/>
    <property type="evidence" value="ECO:0007669"/>
    <property type="project" value="TreeGrafter"/>
</dbReference>
<keyword evidence="2" id="KW-0963">Cytoplasm</keyword>
<evidence type="ECO:0000256" key="3">
    <source>
        <dbReference type="ARBA" id="ARBA00022553"/>
    </source>
</evidence>
<dbReference type="Pfam" id="PF00169">
    <property type="entry name" value="PH"/>
    <property type="match status" value="2"/>
</dbReference>
<evidence type="ECO:0000259" key="9">
    <source>
        <dbReference type="PROSITE" id="PS50003"/>
    </source>
</evidence>
<evidence type="ECO:0000256" key="6">
    <source>
        <dbReference type="ARBA" id="ARBA00023212"/>
    </source>
</evidence>
<feature type="domain" description="PH" evidence="9">
    <location>
        <begin position="43"/>
        <end position="150"/>
    </location>
</feature>
<dbReference type="GO" id="GO:0015629">
    <property type="term" value="C:actin cytoskeleton"/>
    <property type="evidence" value="ECO:0007669"/>
    <property type="project" value="UniProtKB-ARBA"/>
</dbReference>
<protein>
    <recommendedName>
        <fullName evidence="9">PH domain-containing protein</fullName>
    </recommendedName>
</protein>
<dbReference type="PANTHER" id="PTHR17271">
    <property type="entry name" value="PLECKSTRIN HOMOLOGY PH DOMAIN-CONTAINING PROTEIN"/>
    <property type="match status" value="1"/>
</dbReference>
<dbReference type="Gene3D" id="2.30.29.30">
    <property type="entry name" value="Pleckstrin-homology domain (PH domain)/Phosphotyrosine-binding domain (PTB)"/>
    <property type="match status" value="2"/>
</dbReference>
<proteinExistence type="predicted"/>
<reference evidence="10" key="2">
    <citation type="submission" date="2025-09" db="UniProtKB">
        <authorList>
            <consortium name="Ensembl"/>
        </authorList>
    </citation>
    <scope>IDENTIFICATION</scope>
</reference>
<comment type="subcellular location">
    <subcellularLocation>
        <location evidence="1">Cytoplasm</location>
        <location evidence="1">Cytoskeleton</location>
    </subcellularLocation>
</comment>
<evidence type="ECO:0000256" key="7">
    <source>
        <dbReference type="SAM" id="Coils"/>
    </source>
</evidence>
<feature type="compositionally biased region" description="Polar residues" evidence="8">
    <location>
        <begin position="552"/>
        <end position="561"/>
    </location>
</feature>
<feature type="compositionally biased region" description="Basic and acidic residues" evidence="8">
    <location>
        <begin position="362"/>
        <end position="372"/>
    </location>
</feature>
<evidence type="ECO:0000256" key="8">
    <source>
        <dbReference type="SAM" id="MobiDB-lite"/>
    </source>
</evidence>
<keyword evidence="4 7" id="KW-0175">Coiled coil</keyword>
<dbReference type="PANTHER" id="PTHR17271:SF12">
    <property type="entry name" value="MYOSIN PHOSPHATASE RHO-INTERACTING PROTEIN ISOFORM X1"/>
    <property type="match status" value="1"/>
</dbReference>
<feature type="compositionally biased region" description="Basic and acidic residues" evidence="8">
    <location>
        <begin position="643"/>
        <end position="652"/>
    </location>
</feature>
<dbReference type="CDD" id="cd01236">
    <property type="entry name" value="PH_RIP"/>
    <property type="match status" value="1"/>
</dbReference>
<evidence type="ECO:0000313" key="10">
    <source>
        <dbReference type="Ensembl" id="ENSMMOP00000027406.1"/>
    </source>
</evidence>
<feature type="region of interest" description="Disordered" evidence="8">
    <location>
        <begin position="526"/>
        <end position="585"/>
    </location>
</feature>
<keyword evidence="11" id="KW-1185">Reference proteome</keyword>
<name>A0A3Q3XQB3_MOLML</name>
<evidence type="ECO:0000256" key="1">
    <source>
        <dbReference type="ARBA" id="ARBA00004245"/>
    </source>
</evidence>
<accession>A0A3Q3XQB3</accession>
<dbReference type="Ensembl" id="ENSMMOT00000027871.1">
    <property type="protein sequence ID" value="ENSMMOP00000027406.1"/>
    <property type="gene ID" value="ENSMMOG00000020719.1"/>
</dbReference>
<dbReference type="OMA" id="CALYSAK"/>